<dbReference type="EMBL" id="UINC01141849">
    <property type="protein sequence ID" value="SVD29835.1"/>
    <property type="molecule type" value="Genomic_DNA"/>
</dbReference>
<protein>
    <submittedName>
        <fullName evidence="1">Uncharacterized protein</fullName>
    </submittedName>
</protein>
<gene>
    <name evidence="1" type="ORF">METZ01_LOCUS382689</name>
</gene>
<organism evidence="1">
    <name type="scientific">marine metagenome</name>
    <dbReference type="NCBI Taxonomy" id="408172"/>
    <lineage>
        <taxon>unclassified sequences</taxon>
        <taxon>metagenomes</taxon>
        <taxon>ecological metagenomes</taxon>
    </lineage>
</organism>
<reference evidence="1" key="1">
    <citation type="submission" date="2018-05" db="EMBL/GenBank/DDBJ databases">
        <authorList>
            <person name="Lanie J.A."/>
            <person name="Ng W.-L."/>
            <person name="Kazmierczak K.M."/>
            <person name="Andrzejewski T.M."/>
            <person name="Davidsen T.M."/>
            <person name="Wayne K.J."/>
            <person name="Tettelin H."/>
            <person name="Glass J.I."/>
            <person name="Rusch D."/>
            <person name="Podicherti R."/>
            <person name="Tsui H.-C.T."/>
            <person name="Winkler M.E."/>
        </authorList>
    </citation>
    <scope>NUCLEOTIDE SEQUENCE</scope>
</reference>
<dbReference type="AlphaFoldDB" id="A0A382U7I4"/>
<name>A0A382U7I4_9ZZZZ</name>
<accession>A0A382U7I4</accession>
<feature type="non-terminal residue" evidence="1">
    <location>
        <position position="1"/>
    </location>
</feature>
<sequence length="272" mass="31653">TYINVNVMFHSDEEYFNECLELCRRLDKGNVSFVPRIIGEIESSGLDGKPIDKEFHSYSASQLERLDEYYAEMRKGKAPSKASVKVNPPKVDDKPIVAMATNKTRNEIGRPCCGKVFFNTLTEENFDNVVSVTPAFRSALEWEETQFLRTSKFKDWYCLVHLYLPHLQHETRMIYAHQTCQATTNRHRQGPLCTIETFDEYIDKIDAGNIPIMQCPNMQCNCGLCTPKSKYLPIVEEMVKEIFPMKKSMEGQQTRQRRQETKKIMRELRQDV</sequence>
<evidence type="ECO:0000313" key="1">
    <source>
        <dbReference type="EMBL" id="SVD29835.1"/>
    </source>
</evidence>
<proteinExistence type="predicted"/>